<comment type="caution">
    <text evidence="18">The sequence shown here is derived from an EMBL/GenBank/DDBJ whole genome shotgun (WGS) entry which is preliminary data.</text>
</comment>
<feature type="domain" description="3-hydroxyacyl-CoA dehydrogenase C-terminal" evidence="16">
    <location>
        <begin position="601"/>
        <end position="686"/>
    </location>
</feature>
<dbReference type="FunFam" id="3.40.50.720:FF:000009">
    <property type="entry name" value="Fatty oxidation complex, alpha subunit"/>
    <property type="match status" value="1"/>
</dbReference>
<evidence type="ECO:0000256" key="6">
    <source>
        <dbReference type="ARBA" id="ARBA00022963"/>
    </source>
</evidence>
<dbReference type="GO" id="GO:0006635">
    <property type="term" value="P:fatty acid beta-oxidation"/>
    <property type="evidence" value="ECO:0007669"/>
    <property type="project" value="UniProtKB-UniPathway"/>
</dbReference>
<sequence>MPNLVHYEQRGDIAILTIDNPPVNVFSPGVPEGIKEGLARGNADDSVKAFVLIGGERSFIAGADAKTFNLPPEQWPDMRGTIDALEASPKPVVAAMHGNALGGGLEVAMGCHFRVAAPGLSVGQPEVKLGVIPGAGGTQRLPRLIGLEQALTMIVKGDPIKADKALEFGLVDQIVEGDLLEGAIEFARTAQGTPKIRDRDVRLAIPTHVFFDVASERVQREARGLLAPMLCLEAVKYGVEHGFDAGMRREGELFMEAVNSDQSKGLRHVFFAEREVGKIPGVDRSVKSRDIATAGVLGAGTMGGGIAMNFANAGIPVVVYEANEANLQRGLATIRKNYENTAKKGRLTMEQVEERMKLIRGTLDFADLASADYVIEAVFEDMNVKKDVFGRLDATCKPGAILATNTSTLDVNEIARSTKRPGSVLGMHFFSPANVMKLLEIVRGEETSDETLVTSVGLARALRKVGVVVGVCDGFVGNRMINQYGREAQQMVDEGATPHEVDSAMHAFGLPMGPFEMSDMAGLDIGYAIRQRLAKEAGLEKSDTFMDRIVELGRKGQKTGAGVYSYANGRTPVPDPDVESLIHNYRMEKGLLKRELSRDEITKRLIYQLVNEGAKILEEGVASRAGDIDIIYVYGYGFPAYRGGPMFYADQVGLASVLADIRGFHERHGDTWKPAPLLETLAAEGKTFAQYVRASGESARP</sequence>
<dbReference type="Pfam" id="PF02737">
    <property type="entry name" value="3HCDH_N"/>
    <property type="match status" value="1"/>
</dbReference>
<evidence type="ECO:0000256" key="12">
    <source>
        <dbReference type="ARBA" id="ARBA00023239"/>
    </source>
</evidence>
<evidence type="ECO:0000256" key="3">
    <source>
        <dbReference type="ARBA" id="ARBA00008750"/>
    </source>
</evidence>
<evidence type="ECO:0000259" key="16">
    <source>
        <dbReference type="Pfam" id="PF00725"/>
    </source>
</evidence>
<comment type="subunit">
    <text evidence="4">Monomer.</text>
</comment>
<evidence type="ECO:0000256" key="11">
    <source>
        <dbReference type="ARBA" id="ARBA00023235"/>
    </source>
</evidence>
<keyword evidence="11" id="KW-0413">Isomerase</keyword>
<dbReference type="RefSeq" id="WP_110886531.1">
    <property type="nucleotide sequence ID" value="NZ_QJSX01000006.1"/>
</dbReference>
<dbReference type="GO" id="GO:0070403">
    <property type="term" value="F:NAD+ binding"/>
    <property type="evidence" value="ECO:0007669"/>
    <property type="project" value="InterPro"/>
</dbReference>
<dbReference type="GO" id="GO:0003857">
    <property type="term" value="F:(3S)-3-hydroxyacyl-CoA dehydrogenase (NAD+) activity"/>
    <property type="evidence" value="ECO:0007669"/>
    <property type="project" value="UniProtKB-EC"/>
</dbReference>
<feature type="domain" description="3-hydroxyacyl-CoA dehydrogenase NAD binding" evidence="17">
    <location>
        <begin position="294"/>
        <end position="470"/>
    </location>
</feature>
<reference evidence="18 19" key="1">
    <citation type="submission" date="2018-06" db="EMBL/GenBank/DDBJ databases">
        <title>Genomic Encyclopedia of Type Strains, Phase IV (KMG-IV): sequencing the most valuable type-strain genomes for metagenomic binning, comparative biology and taxonomic classification.</title>
        <authorList>
            <person name="Goeker M."/>
        </authorList>
    </citation>
    <scope>NUCLEOTIDE SEQUENCE [LARGE SCALE GENOMIC DNA]</scope>
    <source>
        <strain evidence="18 19">DSM 18048</strain>
    </source>
</reference>
<dbReference type="CDD" id="cd06558">
    <property type="entry name" value="crotonase-like"/>
    <property type="match status" value="1"/>
</dbReference>
<evidence type="ECO:0000256" key="15">
    <source>
        <dbReference type="RuleBase" id="RU003707"/>
    </source>
</evidence>
<feature type="domain" description="3-hydroxyacyl-CoA dehydrogenase C-terminal" evidence="16">
    <location>
        <begin position="474"/>
        <end position="566"/>
    </location>
</feature>
<dbReference type="InterPro" id="IPR001753">
    <property type="entry name" value="Enoyl-CoA_hydra/iso"/>
</dbReference>
<keyword evidence="19" id="KW-1185">Reference proteome</keyword>
<keyword evidence="12" id="KW-0456">Lyase</keyword>
<keyword evidence="7" id="KW-0560">Oxidoreductase</keyword>
<evidence type="ECO:0000313" key="18">
    <source>
        <dbReference type="EMBL" id="PYE54139.1"/>
    </source>
</evidence>
<comment type="similarity">
    <text evidence="3">In the N-terminal section; belongs to the enoyl-CoA hydratase/isomerase family.</text>
</comment>
<gene>
    <name evidence="18" type="ORF">DES52_106104</name>
</gene>
<dbReference type="InterPro" id="IPR029045">
    <property type="entry name" value="ClpP/crotonase-like_dom_sf"/>
</dbReference>
<dbReference type="PANTHER" id="PTHR23309:SF49">
    <property type="entry name" value="PEROXISOMAL BIFUNCTIONAL ENZYME"/>
    <property type="match status" value="1"/>
</dbReference>
<dbReference type="Pfam" id="PF00378">
    <property type="entry name" value="ECH_1"/>
    <property type="match status" value="1"/>
</dbReference>
<evidence type="ECO:0000256" key="7">
    <source>
        <dbReference type="ARBA" id="ARBA00023002"/>
    </source>
</evidence>
<accession>A0A318SNB2</accession>
<dbReference type="SUPFAM" id="SSF52096">
    <property type="entry name" value="ClpP/crotonase"/>
    <property type="match status" value="1"/>
</dbReference>
<keyword evidence="5" id="KW-0276">Fatty acid metabolism</keyword>
<keyword evidence="10" id="KW-0576">Peroxisome</keyword>
<dbReference type="PANTHER" id="PTHR23309">
    <property type="entry name" value="3-HYDROXYACYL-COA DEHYROGENASE"/>
    <property type="match status" value="1"/>
</dbReference>
<keyword evidence="8" id="KW-0520">NAD</keyword>
<keyword evidence="13" id="KW-0511">Multifunctional enzyme</keyword>
<dbReference type="SUPFAM" id="SSF51735">
    <property type="entry name" value="NAD(P)-binding Rossmann-fold domains"/>
    <property type="match status" value="1"/>
</dbReference>
<dbReference type="InterPro" id="IPR006176">
    <property type="entry name" value="3-OHacyl-CoA_DH_NAD-bd"/>
</dbReference>
<dbReference type="InterPro" id="IPR036291">
    <property type="entry name" value="NAD(P)-bd_dom_sf"/>
</dbReference>
<dbReference type="InterPro" id="IPR006108">
    <property type="entry name" value="3HC_DH_C"/>
</dbReference>
<comment type="pathway">
    <text evidence="2">Lipid metabolism; fatty acid beta-oxidation.</text>
</comment>
<comment type="similarity">
    <text evidence="15">Belongs to the enoyl-CoA hydratase/isomerase family.</text>
</comment>
<evidence type="ECO:0000313" key="19">
    <source>
        <dbReference type="Proteomes" id="UP000248326"/>
    </source>
</evidence>
<comment type="catalytic activity">
    <reaction evidence="14">
        <text>a (3S)-3-hydroxyacyl-CoA + NAD(+) = a 3-oxoacyl-CoA + NADH + H(+)</text>
        <dbReference type="Rhea" id="RHEA:22432"/>
        <dbReference type="ChEBI" id="CHEBI:15378"/>
        <dbReference type="ChEBI" id="CHEBI:57318"/>
        <dbReference type="ChEBI" id="CHEBI:57540"/>
        <dbReference type="ChEBI" id="CHEBI:57945"/>
        <dbReference type="ChEBI" id="CHEBI:90726"/>
        <dbReference type="EC" id="1.1.1.35"/>
    </reaction>
</comment>
<dbReference type="UniPathway" id="UPA00659"/>
<proteinExistence type="inferred from homology"/>
<evidence type="ECO:0000256" key="5">
    <source>
        <dbReference type="ARBA" id="ARBA00022832"/>
    </source>
</evidence>
<evidence type="ECO:0000256" key="4">
    <source>
        <dbReference type="ARBA" id="ARBA00011245"/>
    </source>
</evidence>
<dbReference type="AlphaFoldDB" id="A0A318SNB2"/>
<evidence type="ECO:0000256" key="13">
    <source>
        <dbReference type="ARBA" id="ARBA00023268"/>
    </source>
</evidence>
<name>A0A318SNB2_9DEIO</name>
<dbReference type="Pfam" id="PF00725">
    <property type="entry name" value="3HCDH"/>
    <property type="match status" value="2"/>
</dbReference>
<protein>
    <submittedName>
        <fullName evidence="18">Short chain enoyl-CoA hydratase /3-hydroxyacyl-CoA dehydrogenase</fullName>
    </submittedName>
</protein>
<dbReference type="EMBL" id="QJSX01000006">
    <property type="protein sequence ID" value="PYE54139.1"/>
    <property type="molecule type" value="Genomic_DNA"/>
</dbReference>
<dbReference type="PROSITE" id="PS00166">
    <property type="entry name" value="ENOYL_COA_HYDRATASE"/>
    <property type="match status" value="1"/>
</dbReference>
<comment type="subcellular location">
    <subcellularLocation>
        <location evidence="1">Peroxisome</location>
    </subcellularLocation>
</comment>
<dbReference type="Gene3D" id="3.40.50.720">
    <property type="entry name" value="NAD(P)-binding Rossmann-like Domain"/>
    <property type="match status" value="1"/>
</dbReference>
<keyword evidence="9" id="KW-0443">Lipid metabolism</keyword>
<dbReference type="InterPro" id="IPR018376">
    <property type="entry name" value="Enoyl-CoA_hyd/isom_CS"/>
</dbReference>
<dbReference type="FunFam" id="1.10.1040.50:FF:000006">
    <property type="entry name" value="Peroxisomal bifunctional enzyme"/>
    <property type="match status" value="1"/>
</dbReference>
<evidence type="ECO:0000256" key="9">
    <source>
        <dbReference type="ARBA" id="ARBA00023098"/>
    </source>
</evidence>
<evidence type="ECO:0000256" key="8">
    <source>
        <dbReference type="ARBA" id="ARBA00023027"/>
    </source>
</evidence>
<dbReference type="InterPro" id="IPR008927">
    <property type="entry name" value="6-PGluconate_DH-like_C_sf"/>
</dbReference>
<dbReference type="Gene3D" id="1.10.1040.50">
    <property type="match status" value="1"/>
</dbReference>
<evidence type="ECO:0000256" key="1">
    <source>
        <dbReference type="ARBA" id="ARBA00004275"/>
    </source>
</evidence>
<dbReference type="GO" id="GO:0016853">
    <property type="term" value="F:isomerase activity"/>
    <property type="evidence" value="ECO:0007669"/>
    <property type="project" value="UniProtKB-KW"/>
</dbReference>
<evidence type="ECO:0000256" key="2">
    <source>
        <dbReference type="ARBA" id="ARBA00005005"/>
    </source>
</evidence>
<dbReference type="SUPFAM" id="SSF48179">
    <property type="entry name" value="6-phosphogluconate dehydrogenase C-terminal domain-like"/>
    <property type="match status" value="2"/>
</dbReference>
<keyword evidence="6" id="KW-0442">Lipid degradation</keyword>
<evidence type="ECO:0000256" key="10">
    <source>
        <dbReference type="ARBA" id="ARBA00023140"/>
    </source>
</evidence>
<dbReference type="OrthoDB" id="9771883at2"/>
<dbReference type="GO" id="GO:0004300">
    <property type="term" value="F:enoyl-CoA hydratase activity"/>
    <property type="evidence" value="ECO:0007669"/>
    <property type="project" value="UniProtKB-ARBA"/>
</dbReference>
<dbReference type="Proteomes" id="UP000248326">
    <property type="component" value="Unassembled WGS sequence"/>
</dbReference>
<evidence type="ECO:0000256" key="14">
    <source>
        <dbReference type="ARBA" id="ARBA00049556"/>
    </source>
</evidence>
<organism evidence="18 19">
    <name type="scientific">Deinococcus yavapaiensis KR-236</name>
    <dbReference type="NCBI Taxonomy" id="694435"/>
    <lineage>
        <taxon>Bacteria</taxon>
        <taxon>Thermotogati</taxon>
        <taxon>Deinococcota</taxon>
        <taxon>Deinococci</taxon>
        <taxon>Deinococcales</taxon>
        <taxon>Deinococcaceae</taxon>
        <taxon>Deinococcus</taxon>
    </lineage>
</organism>
<dbReference type="Gene3D" id="3.90.226.10">
    <property type="entry name" value="2-enoyl-CoA Hydratase, Chain A, domain 1"/>
    <property type="match status" value="1"/>
</dbReference>
<evidence type="ECO:0000259" key="17">
    <source>
        <dbReference type="Pfam" id="PF02737"/>
    </source>
</evidence>